<comment type="caution">
    <text evidence="2">The sequence shown here is derived from an EMBL/GenBank/DDBJ whole genome shotgun (WGS) entry which is preliminary data.</text>
</comment>
<feature type="region of interest" description="Disordered" evidence="1">
    <location>
        <begin position="1"/>
        <end position="31"/>
    </location>
</feature>
<evidence type="ECO:0000256" key="1">
    <source>
        <dbReference type="SAM" id="MobiDB-lite"/>
    </source>
</evidence>
<evidence type="ECO:0000313" key="3">
    <source>
        <dbReference type="Proteomes" id="UP001396898"/>
    </source>
</evidence>
<dbReference type="Proteomes" id="UP001396898">
    <property type="component" value="Unassembled WGS sequence"/>
</dbReference>
<organism evidence="2 3">
    <name type="scientific">Apiospora marii</name>
    <dbReference type="NCBI Taxonomy" id="335849"/>
    <lineage>
        <taxon>Eukaryota</taxon>
        <taxon>Fungi</taxon>
        <taxon>Dikarya</taxon>
        <taxon>Ascomycota</taxon>
        <taxon>Pezizomycotina</taxon>
        <taxon>Sordariomycetes</taxon>
        <taxon>Xylariomycetidae</taxon>
        <taxon>Amphisphaeriales</taxon>
        <taxon>Apiosporaceae</taxon>
        <taxon>Apiospora</taxon>
    </lineage>
</organism>
<keyword evidence="3" id="KW-1185">Reference proteome</keyword>
<accession>A0ABR1R511</accession>
<evidence type="ECO:0000313" key="2">
    <source>
        <dbReference type="EMBL" id="KAK8000895.1"/>
    </source>
</evidence>
<dbReference type="EMBL" id="JAQQWI010000018">
    <property type="protein sequence ID" value="KAK8000895.1"/>
    <property type="molecule type" value="Genomic_DNA"/>
</dbReference>
<reference evidence="2 3" key="1">
    <citation type="submission" date="2023-01" db="EMBL/GenBank/DDBJ databases">
        <title>Analysis of 21 Apiospora genomes using comparative genomics revels a genus with tremendous synthesis potential of carbohydrate active enzymes and secondary metabolites.</title>
        <authorList>
            <person name="Sorensen T."/>
        </authorList>
    </citation>
    <scope>NUCLEOTIDE SEQUENCE [LARGE SCALE GENOMIC DNA]</scope>
    <source>
        <strain evidence="2 3">CBS 20057</strain>
    </source>
</reference>
<gene>
    <name evidence="2" type="ORF">PG991_013117</name>
</gene>
<sequence length="127" mass="14055">MDISEAVEQGVDTEANPRSSTKASALPRRDAEGVLGGLDTGTYHDNLIKFARLFRSPKNAEIAALVTEQDTWINRVHVACHLWNRADDNDTYNATFVRGQLGVEEAGDSNEIWHGDSVITPIIEEFD</sequence>
<name>A0ABR1R511_9PEZI</name>
<proteinExistence type="predicted"/>
<protein>
    <submittedName>
        <fullName evidence="2">Uncharacterized protein</fullName>
    </submittedName>
</protein>